<dbReference type="AlphaFoldDB" id="A0A7J0BWR3"/>
<comment type="caution">
    <text evidence="1">The sequence shown here is derived from an EMBL/GenBank/DDBJ whole genome shotgun (WGS) entry which is preliminary data.</text>
</comment>
<reference evidence="1 2" key="1">
    <citation type="submission" date="2020-05" db="EMBL/GenBank/DDBJ databases">
        <title>Draft genome sequence of Desulfovibrio psychrotolerans JS1T.</title>
        <authorList>
            <person name="Ueno A."/>
            <person name="Tamazawa S."/>
            <person name="Tamamura S."/>
            <person name="Murakami T."/>
            <person name="Kiyama T."/>
            <person name="Inomata H."/>
            <person name="Amano Y."/>
            <person name="Miyakawa K."/>
            <person name="Tamaki H."/>
            <person name="Naganuma T."/>
            <person name="Kaneko K."/>
        </authorList>
    </citation>
    <scope>NUCLEOTIDE SEQUENCE [LARGE SCALE GENOMIC DNA]</scope>
    <source>
        <strain evidence="1 2">JS1</strain>
    </source>
</reference>
<name>A0A7J0BWR3_9BACT</name>
<organism evidence="1 2">
    <name type="scientific">Desulfovibrio psychrotolerans</name>
    <dbReference type="NCBI Taxonomy" id="415242"/>
    <lineage>
        <taxon>Bacteria</taxon>
        <taxon>Pseudomonadati</taxon>
        <taxon>Thermodesulfobacteriota</taxon>
        <taxon>Desulfovibrionia</taxon>
        <taxon>Desulfovibrionales</taxon>
        <taxon>Desulfovibrionaceae</taxon>
        <taxon>Desulfovibrio</taxon>
    </lineage>
</organism>
<accession>A0A7J0BWR3</accession>
<evidence type="ECO:0000313" key="2">
    <source>
        <dbReference type="Proteomes" id="UP000503820"/>
    </source>
</evidence>
<gene>
    <name evidence="1" type="ORF">DSM19430T_20980</name>
</gene>
<evidence type="ECO:0000313" key="1">
    <source>
        <dbReference type="EMBL" id="GFM37414.1"/>
    </source>
</evidence>
<keyword evidence="2" id="KW-1185">Reference proteome</keyword>
<proteinExistence type="predicted"/>
<protein>
    <submittedName>
        <fullName evidence="1">Uncharacterized protein</fullName>
    </submittedName>
</protein>
<dbReference type="EMBL" id="BLVP01000008">
    <property type="protein sequence ID" value="GFM37414.1"/>
    <property type="molecule type" value="Genomic_DNA"/>
</dbReference>
<dbReference type="Proteomes" id="UP000503820">
    <property type="component" value="Unassembled WGS sequence"/>
</dbReference>
<sequence length="62" mass="6927">MPVFPPGVLRKLFRELCGVFISALALKAADAPGWKQARAARLFRQRLAATAPHPCSWRRIVL</sequence>